<dbReference type="KEGG" id="cthd:CDO33_04990"/>
<dbReference type="InterPro" id="IPR006027">
    <property type="entry name" value="NusB_RsmB_TIM44"/>
</dbReference>
<evidence type="ECO:0000256" key="13">
    <source>
        <dbReference type="ARBA" id="ARBA00023163"/>
    </source>
</evidence>
<dbReference type="InterPro" id="IPR054728">
    <property type="entry name" value="RsmB-like_ferredoxin"/>
</dbReference>
<dbReference type="InterPro" id="IPR004573">
    <property type="entry name" value="rRNA_ssu_MeTfrase_B"/>
</dbReference>
<dbReference type="InterPro" id="IPR011023">
    <property type="entry name" value="Nop2p"/>
</dbReference>
<evidence type="ECO:0000256" key="2">
    <source>
        <dbReference type="ARBA" id="ARBA00004496"/>
    </source>
</evidence>
<dbReference type="NCBIfam" id="NF011494">
    <property type="entry name" value="PRK14902.1"/>
    <property type="match status" value="1"/>
</dbReference>
<gene>
    <name evidence="19" type="ORF">CDQ84_06270</name>
</gene>
<dbReference type="Pfam" id="PF01189">
    <property type="entry name" value="Methyltr_RsmB-F"/>
    <property type="match status" value="1"/>
</dbReference>
<dbReference type="SUPFAM" id="SSF48013">
    <property type="entry name" value="NusB-like"/>
    <property type="match status" value="1"/>
</dbReference>
<comment type="similarity">
    <text evidence="17">Belongs to the class I-like SAM-binding methyltransferase superfamily. RsmB/NOP family.</text>
</comment>
<dbReference type="SUPFAM" id="SSF53335">
    <property type="entry name" value="S-adenosyl-L-methionine-dependent methyltransferases"/>
    <property type="match status" value="1"/>
</dbReference>
<evidence type="ECO:0000256" key="5">
    <source>
        <dbReference type="ARBA" id="ARBA00022490"/>
    </source>
</evidence>
<dbReference type="AlphaFoldDB" id="A0A2K2FHT5"/>
<dbReference type="CDD" id="cd02440">
    <property type="entry name" value="AdoMet_MTases"/>
    <property type="match status" value="1"/>
</dbReference>
<dbReference type="PRINTS" id="PR02008">
    <property type="entry name" value="RCMTFAMILY"/>
</dbReference>
<dbReference type="FunFam" id="3.30.70.1170:FF:000003">
    <property type="entry name" value="16S rRNA (Cytosine(967)-C(5))-methyltransferase RsmB"/>
    <property type="match status" value="1"/>
</dbReference>
<evidence type="ECO:0000259" key="18">
    <source>
        <dbReference type="PROSITE" id="PS51686"/>
    </source>
</evidence>
<dbReference type="OrthoDB" id="9810297at2"/>
<evidence type="ECO:0000256" key="7">
    <source>
        <dbReference type="ARBA" id="ARBA00022603"/>
    </source>
</evidence>
<evidence type="ECO:0000256" key="10">
    <source>
        <dbReference type="ARBA" id="ARBA00022814"/>
    </source>
</evidence>
<dbReference type="PROSITE" id="PS51686">
    <property type="entry name" value="SAM_MT_RSMB_NOP"/>
    <property type="match status" value="1"/>
</dbReference>
<dbReference type="InterPro" id="IPR023267">
    <property type="entry name" value="RCMT"/>
</dbReference>
<sequence>MAVDLARETALKTLYDIMEKGAYSNIALNKHLEQPEMNSMDRAFITELVYGTVKWKLSIDWIIQQFSKVKLKKISPWVLNILRLGVYQIMYTDRIPESAACNESVKLAKKYGHSASSGYVNAVLRNIVRNRDQIPYPDGNKEYERYLSIKYSHPEWMVRQWVSRYGRDFTESLLVSNNEIPDFTVRVNTLKVSRDQLIDELEANSVKARKGRYADEAVILENPSSITKLDAFKKGYFQVQDESSMLVGIVLDPQPGELVMDVCSAPGGKATHLAQRMQDKGTVIARDIHEHKVALIKEAADRLGLAIIKPEVFDALEIDNNYIGKADRVLVDAPCTGLGIIRKKPDIKWARNEKDKTEIVKLQTEIINAASKYVKPGGVLVYSTCTIEPEENEEVVRRFVENNRDFKTVDISDVLPKELDKKSAKEGYIQLYPNIDGVDGFFIAKLVKGDK</sequence>
<evidence type="ECO:0000256" key="16">
    <source>
        <dbReference type="ARBA" id="ARBA00047283"/>
    </source>
</evidence>
<dbReference type="GO" id="GO:0031564">
    <property type="term" value="P:transcription antitermination"/>
    <property type="evidence" value="ECO:0007669"/>
    <property type="project" value="UniProtKB-KW"/>
</dbReference>
<dbReference type="PANTHER" id="PTHR22807">
    <property type="entry name" value="NOP2 YEAST -RELATED NOL1/NOP2/FMU SUN DOMAIN-CONTAINING"/>
    <property type="match status" value="1"/>
</dbReference>
<dbReference type="Gene3D" id="3.30.70.1170">
    <property type="entry name" value="Sun protein, domain 3"/>
    <property type="match status" value="1"/>
</dbReference>
<dbReference type="NCBIfam" id="TIGR01951">
    <property type="entry name" value="nusB"/>
    <property type="match status" value="1"/>
</dbReference>
<protein>
    <recommendedName>
        <fullName evidence="4">16S rRNA (cytosine(967)-C(5))-methyltransferase</fullName>
        <ecNumber evidence="4">2.1.1.176</ecNumber>
    </recommendedName>
    <alternativeName>
        <fullName evidence="14">16S rRNA m5C967 methyltransferase</fullName>
    </alternativeName>
    <alternativeName>
        <fullName evidence="15">rRNA (cytosine-C(5)-)-methyltransferase RsmB</fullName>
    </alternativeName>
</protein>
<dbReference type="EC" id="2.1.1.176" evidence="4"/>
<dbReference type="InterPro" id="IPR049560">
    <property type="entry name" value="MeTrfase_RsmB-F_NOP2_cat"/>
</dbReference>
<name>A0A2K2FHT5_9CLOT</name>
<evidence type="ECO:0000313" key="20">
    <source>
        <dbReference type="Proteomes" id="UP000236151"/>
    </source>
</evidence>
<comment type="function">
    <text evidence="1">Specifically methylates the cytosine at position 967 (m5C967) of 16S rRNA.</text>
</comment>
<evidence type="ECO:0000256" key="3">
    <source>
        <dbReference type="ARBA" id="ARBA00005952"/>
    </source>
</evidence>
<dbReference type="InterPro" id="IPR029063">
    <property type="entry name" value="SAM-dependent_MTases_sf"/>
</dbReference>
<dbReference type="Pfam" id="PF22458">
    <property type="entry name" value="RsmF-B_ferredox"/>
    <property type="match status" value="1"/>
</dbReference>
<feature type="binding site" evidence="17">
    <location>
        <position position="314"/>
    </location>
    <ligand>
        <name>S-adenosyl-L-methionine</name>
        <dbReference type="ChEBI" id="CHEBI:59789"/>
    </ligand>
</feature>
<dbReference type="FunFam" id="3.40.50.150:FF:000257">
    <property type="entry name" value="16S rRNA methyltransferase"/>
    <property type="match status" value="1"/>
</dbReference>
<dbReference type="Pfam" id="PF01029">
    <property type="entry name" value="NusB"/>
    <property type="match status" value="1"/>
</dbReference>
<evidence type="ECO:0000313" key="19">
    <source>
        <dbReference type="EMBL" id="PNU00427.1"/>
    </source>
</evidence>
<keyword evidence="9 17" id="KW-0949">S-adenosyl-L-methionine</keyword>
<keyword evidence="13" id="KW-0804">Transcription</keyword>
<feature type="domain" description="SAM-dependent MTase RsmB/NOP-type" evidence="18">
    <location>
        <begin position="173"/>
        <end position="449"/>
    </location>
</feature>
<dbReference type="Gene3D" id="1.10.940.10">
    <property type="entry name" value="NusB-like"/>
    <property type="match status" value="1"/>
</dbReference>
<keyword evidence="8 17" id="KW-0808">Transferase</keyword>
<dbReference type="Proteomes" id="UP000236151">
    <property type="component" value="Unassembled WGS sequence"/>
</dbReference>
<comment type="caution">
    <text evidence="19">The sequence shown here is derived from an EMBL/GenBank/DDBJ whole genome shotgun (WGS) entry which is preliminary data.</text>
</comment>
<dbReference type="InterPro" id="IPR035926">
    <property type="entry name" value="NusB-like_sf"/>
</dbReference>
<evidence type="ECO:0000256" key="12">
    <source>
        <dbReference type="ARBA" id="ARBA00023015"/>
    </source>
</evidence>
<accession>A0A2K2FHT5</accession>
<dbReference type="PANTHER" id="PTHR22807:SF53">
    <property type="entry name" value="RIBOSOMAL RNA SMALL SUBUNIT METHYLTRANSFERASE B-RELATED"/>
    <property type="match status" value="1"/>
</dbReference>
<keyword evidence="11 17" id="KW-0694">RNA-binding</keyword>
<evidence type="ECO:0000256" key="8">
    <source>
        <dbReference type="ARBA" id="ARBA00022679"/>
    </source>
</evidence>
<feature type="binding site" evidence="17">
    <location>
        <position position="332"/>
    </location>
    <ligand>
        <name>S-adenosyl-L-methionine</name>
        <dbReference type="ChEBI" id="CHEBI:59789"/>
    </ligand>
</feature>
<dbReference type="GO" id="GO:0005737">
    <property type="term" value="C:cytoplasm"/>
    <property type="evidence" value="ECO:0007669"/>
    <property type="project" value="UniProtKB-SubCell"/>
</dbReference>
<dbReference type="InterPro" id="IPR001678">
    <property type="entry name" value="MeTrfase_RsmB-F_NOP2_dom"/>
</dbReference>
<dbReference type="FunFam" id="1.10.940.10:FF:000006">
    <property type="entry name" value="16S rRNA (Cytosine(967)-C(5))-methyltransferase RsmB"/>
    <property type="match status" value="1"/>
</dbReference>
<dbReference type="EMBL" id="NIOJ01000011">
    <property type="protein sequence ID" value="PNU00427.1"/>
    <property type="molecule type" value="Genomic_DNA"/>
</dbReference>
<evidence type="ECO:0000256" key="11">
    <source>
        <dbReference type="ARBA" id="ARBA00022884"/>
    </source>
</evidence>
<feature type="binding site" evidence="17">
    <location>
        <begin position="263"/>
        <end position="269"/>
    </location>
    <ligand>
        <name>S-adenosyl-L-methionine</name>
        <dbReference type="ChEBI" id="CHEBI:59789"/>
    </ligand>
</feature>
<keyword evidence="7 17" id="KW-0489">Methyltransferase</keyword>
<dbReference type="GO" id="GO:0008649">
    <property type="term" value="F:rRNA methyltransferase activity"/>
    <property type="evidence" value="ECO:0007669"/>
    <property type="project" value="InterPro"/>
</dbReference>
<feature type="binding site" evidence="17">
    <location>
        <position position="287"/>
    </location>
    <ligand>
        <name>S-adenosyl-L-methionine</name>
        <dbReference type="ChEBI" id="CHEBI:59789"/>
    </ligand>
</feature>
<keyword evidence="6" id="KW-0698">rRNA processing</keyword>
<keyword evidence="12" id="KW-0805">Transcription regulation</keyword>
<evidence type="ECO:0000256" key="9">
    <source>
        <dbReference type="ARBA" id="ARBA00022691"/>
    </source>
</evidence>
<organism evidence="19 20">
    <name type="scientific">Clostridium thermosuccinogenes</name>
    <dbReference type="NCBI Taxonomy" id="84032"/>
    <lineage>
        <taxon>Bacteria</taxon>
        <taxon>Bacillati</taxon>
        <taxon>Bacillota</taxon>
        <taxon>Clostridia</taxon>
        <taxon>Eubacteriales</taxon>
        <taxon>Clostridiaceae</taxon>
        <taxon>Clostridium</taxon>
    </lineage>
</organism>
<dbReference type="InterPro" id="IPR011605">
    <property type="entry name" value="NusB_fam"/>
</dbReference>
<reference evidence="20" key="1">
    <citation type="submission" date="2017-06" db="EMBL/GenBank/DDBJ databases">
        <title>Investigating the central metabolism of Clostridium thermosuccinogenes.</title>
        <authorList>
            <person name="Koendjbiharie J.G."/>
            <person name="Van Kranenburg R."/>
            <person name="Vriesendorp B."/>
        </authorList>
    </citation>
    <scope>NUCLEOTIDE SEQUENCE [LARGE SCALE GENOMIC DNA]</scope>
    <source>
        <strain evidence="20">DSM 5806</strain>
    </source>
</reference>
<comment type="catalytic activity">
    <reaction evidence="16">
        <text>cytidine(967) in 16S rRNA + S-adenosyl-L-methionine = 5-methylcytidine(967) in 16S rRNA + S-adenosyl-L-homocysteine + H(+)</text>
        <dbReference type="Rhea" id="RHEA:42748"/>
        <dbReference type="Rhea" id="RHEA-COMP:10219"/>
        <dbReference type="Rhea" id="RHEA-COMP:10220"/>
        <dbReference type="ChEBI" id="CHEBI:15378"/>
        <dbReference type="ChEBI" id="CHEBI:57856"/>
        <dbReference type="ChEBI" id="CHEBI:59789"/>
        <dbReference type="ChEBI" id="CHEBI:74483"/>
        <dbReference type="ChEBI" id="CHEBI:82748"/>
        <dbReference type="EC" id="2.1.1.176"/>
    </reaction>
</comment>
<comment type="subcellular location">
    <subcellularLocation>
        <location evidence="2">Cytoplasm</location>
    </subcellularLocation>
</comment>
<evidence type="ECO:0000256" key="1">
    <source>
        <dbReference type="ARBA" id="ARBA00002724"/>
    </source>
</evidence>
<dbReference type="NCBIfam" id="TIGR00446">
    <property type="entry name" value="nop2p"/>
    <property type="match status" value="1"/>
</dbReference>
<dbReference type="GO" id="GO:0006353">
    <property type="term" value="P:DNA-templated transcription termination"/>
    <property type="evidence" value="ECO:0007669"/>
    <property type="project" value="InterPro"/>
</dbReference>
<dbReference type="NCBIfam" id="TIGR00563">
    <property type="entry name" value="rsmB"/>
    <property type="match status" value="1"/>
</dbReference>
<feature type="active site" description="Nucleophile" evidence="17">
    <location>
        <position position="385"/>
    </location>
</feature>
<dbReference type="RefSeq" id="WP_103080876.1">
    <property type="nucleotide sequence ID" value="NZ_CP021850.1"/>
</dbReference>
<keyword evidence="10" id="KW-0889">Transcription antitermination</keyword>
<keyword evidence="20" id="KW-1185">Reference proteome</keyword>
<dbReference type="Gene3D" id="3.40.50.150">
    <property type="entry name" value="Vaccinia Virus protein VP39"/>
    <property type="match status" value="1"/>
</dbReference>
<evidence type="ECO:0000256" key="14">
    <source>
        <dbReference type="ARBA" id="ARBA00030399"/>
    </source>
</evidence>
<evidence type="ECO:0000256" key="6">
    <source>
        <dbReference type="ARBA" id="ARBA00022552"/>
    </source>
</evidence>
<evidence type="ECO:0000256" key="17">
    <source>
        <dbReference type="PROSITE-ProRule" id="PRU01023"/>
    </source>
</evidence>
<comment type="similarity">
    <text evidence="3">Belongs to the NusB family.</text>
</comment>
<evidence type="ECO:0000256" key="4">
    <source>
        <dbReference type="ARBA" id="ARBA00012140"/>
    </source>
</evidence>
<dbReference type="GO" id="GO:0003723">
    <property type="term" value="F:RNA binding"/>
    <property type="evidence" value="ECO:0007669"/>
    <property type="project" value="UniProtKB-UniRule"/>
</dbReference>
<evidence type="ECO:0000256" key="15">
    <source>
        <dbReference type="ARBA" id="ARBA00031088"/>
    </source>
</evidence>
<proteinExistence type="inferred from homology"/>
<keyword evidence="5" id="KW-0963">Cytoplasm</keyword>